<proteinExistence type="predicted"/>
<gene>
    <name evidence="1" type="ORF">T07_4809</name>
</gene>
<dbReference type="OrthoDB" id="10380969at2759"/>
<sequence>MNTGLEQDPKGREFQHIFCKLREPPVSGPDRWPASTAVVAANGAFSARLDHSCARSRFPNSVTLTSRRPDVYRGLTLFSFQV</sequence>
<evidence type="ECO:0000313" key="1">
    <source>
        <dbReference type="EMBL" id="KRX15990.1"/>
    </source>
</evidence>
<reference evidence="1 2" key="1">
    <citation type="submission" date="2015-01" db="EMBL/GenBank/DDBJ databases">
        <title>Evolution of Trichinella species and genotypes.</title>
        <authorList>
            <person name="Korhonen P.K."/>
            <person name="Edoardo P."/>
            <person name="Giuseppe L.R."/>
            <person name="Gasser R.B."/>
        </authorList>
    </citation>
    <scope>NUCLEOTIDE SEQUENCE [LARGE SCALE GENOMIC DNA]</scope>
    <source>
        <strain evidence="1">ISS37</strain>
    </source>
</reference>
<accession>A0A0V0RNC1</accession>
<protein>
    <submittedName>
        <fullName evidence="1">Uncharacterized protein</fullName>
    </submittedName>
</protein>
<dbReference type="Proteomes" id="UP000054630">
    <property type="component" value="Unassembled WGS sequence"/>
</dbReference>
<name>A0A0V0RNC1_9BILA</name>
<evidence type="ECO:0000313" key="2">
    <source>
        <dbReference type="Proteomes" id="UP000054630"/>
    </source>
</evidence>
<keyword evidence="2" id="KW-1185">Reference proteome</keyword>
<comment type="caution">
    <text evidence="1">The sequence shown here is derived from an EMBL/GenBank/DDBJ whole genome shotgun (WGS) entry which is preliminary data.</text>
</comment>
<dbReference type="AlphaFoldDB" id="A0A0V0RNC1"/>
<dbReference type="EMBL" id="JYDL01000117">
    <property type="protein sequence ID" value="KRX15990.1"/>
    <property type="molecule type" value="Genomic_DNA"/>
</dbReference>
<organism evidence="1 2">
    <name type="scientific">Trichinella nelsoni</name>
    <dbReference type="NCBI Taxonomy" id="6336"/>
    <lineage>
        <taxon>Eukaryota</taxon>
        <taxon>Metazoa</taxon>
        <taxon>Ecdysozoa</taxon>
        <taxon>Nematoda</taxon>
        <taxon>Enoplea</taxon>
        <taxon>Dorylaimia</taxon>
        <taxon>Trichinellida</taxon>
        <taxon>Trichinellidae</taxon>
        <taxon>Trichinella</taxon>
    </lineage>
</organism>